<evidence type="ECO:0000259" key="4">
    <source>
        <dbReference type="Pfam" id="PF03016"/>
    </source>
</evidence>
<dbReference type="InterPro" id="IPR040911">
    <property type="entry name" value="Exostosin_GT47"/>
</dbReference>
<feature type="signal peptide" evidence="3">
    <location>
        <begin position="1"/>
        <end position="15"/>
    </location>
</feature>
<evidence type="ECO:0000256" key="1">
    <source>
        <dbReference type="ARBA" id="ARBA00010271"/>
    </source>
</evidence>
<comment type="similarity">
    <text evidence="1">Belongs to the glycosyltransferase 47 family.</text>
</comment>
<protein>
    <recommendedName>
        <fullName evidence="4">Exostosin GT47 domain-containing protein</fullName>
    </recommendedName>
</protein>
<gene>
    <name evidence="5" type="ORF">PECAL_5P25180</name>
</gene>
<dbReference type="Pfam" id="PF03016">
    <property type="entry name" value="Exostosin_GT47"/>
    <property type="match status" value="1"/>
</dbReference>
<reference evidence="5" key="1">
    <citation type="submission" date="2021-11" db="EMBL/GenBank/DDBJ databases">
        <authorList>
            <consortium name="Genoscope - CEA"/>
            <person name="William W."/>
        </authorList>
    </citation>
    <scope>NUCLEOTIDE SEQUENCE</scope>
</reference>
<organism evidence="5 6">
    <name type="scientific">Pelagomonas calceolata</name>
    <dbReference type="NCBI Taxonomy" id="35677"/>
    <lineage>
        <taxon>Eukaryota</taxon>
        <taxon>Sar</taxon>
        <taxon>Stramenopiles</taxon>
        <taxon>Ochrophyta</taxon>
        <taxon>Pelagophyceae</taxon>
        <taxon>Pelagomonadales</taxon>
        <taxon>Pelagomonadaceae</taxon>
        <taxon>Pelagomonas</taxon>
    </lineage>
</organism>
<evidence type="ECO:0000313" key="6">
    <source>
        <dbReference type="Proteomes" id="UP000789595"/>
    </source>
</evidence>
<keyword evidence="3" id="KW-0732">Signal</keyword>
<accession>A0A8J2X3V7</accession>
<keyword evidence="6" id="KW-1185">Reference proteome</keyword>
<dbReference type="PANTHER" id="PTHR11062">
    <property type="entry name" value="EXOSTOSIN HEPARAN SULFATE GLYCOSYLTRANSFERASE -RELATED"/>
    <property type="match status" value="1"/>
</dbReference>
<dbReference type="AlphaFoldDB" id="A0A8J2X3V7"/>
<dbReference type="Proteomes" id="UP000789595">
    <property type="component" value="Unassembled WGS sequence"/>
</dbReference>
<feature type="chain" id="PRO_5035217293" description="Exostosin GT47 domain-containing protein" evidence="3">
    <location>
        <begin position="16"/>
        <end position="474"/>
    </location>
</feature>
<evidence type="ECO:0000256" key="3">
    <source>
        <dbReference type="SAM" id="SignalP"/>
    </source>
</evidence>
<evidence type="ECO:0000256" key="2">
    <source>
        <dbReference type="SAM" id="MobiDB-lite"/>
    </source>
</evidence>
<comment type="caution">
    <text evidence="5">The sequence shown here is derived from an EMBL/GenBank/DDBJ whole genome shotgun (WGS) entry which is preliminary data.</text>
</comment>
<dbReference type="EMBL" id="CAKKNE010000005">
    <property type="protein sequence ID" value="CAH0377999.1"/>
    <property type="molecule type" value="Genomic_DNA"/>
</dbReference>
<name>A0A8J2X3V7_9STRA</name>
<feature type="domain" description="Exostosin GT47" evidence="4">
    <location>
        <begin position="56"/>
        <end position="350"/>
    </location>
</feature>
<dbReference type="InterPro" id="IPR004263">
    <property type="entry name" value="Exostosin"/>
</dbReference>
<sequence length="474" mass="53708">MRGLLLLLITNGARGQAAVWARGQRQLNRSHFEGAHATYAEQRQRIQAAVGNYSFYVYAGGAFDAITTALPQQRRHYKIAEELVEVWVHRALLNDKRRTTDPEAASLFFVPAYLSLSKNSDGQGHDERLSALIEELRSSKWFQRHRGADHVFGYSSINPGVARQLLFPKLHAGLEQSYFGVFEMNPAWVGGDRKEETLRRMVPAPYVVDASRLAGTSTQLHNHEISVFFAAHRRPNAAQWSGCDRSKALGLESVPRSSIHIKSHRRRLLDEDAFAHSMRVADFCLVMCGDTPTSRRIFDAIVADCIPLIVGTRLWGRCEAPCHEGWGWFVSGKEHPHLPFRDTYVDYTRFPRVDERLLYEDATKAYEDAVRDVTETEERDMWRYLNAIRDDVVYCVEISTPSTRRLAPPSHWLISTQVVYGYGSPFSSQKFGRAAANLMDGVMLRRLHQGLVPPALRPEDHSPLEGYAKVSPST</sequence>
<dbReference type="PANTHER" id="PTHR11062:SF281">
    <property type="entry name" value="EXOSTOSIN-LIKE 2"/>
    <property type="match status" value="1"/>
</dbReference>
<dbReference type="GO" id="GO:0016757">
    <property type="term" value="F:glycosyltransferase activity"/>
    <property type="evidence" value="ECO:0007669"/>
    <property type="project" value="InterPro"/>
</dbReference>
<evidence type="ECO:0000313" key="5">
    <source>
        <dbReference type="EMBL" id="CAH0377999.1"/>
    </source>
</evidence>
<dbReference type="OrthoDB" id="202187at2759"/>
<proteinExistence type="inferred from homology"/>
<feature type="region of interest" description="Disordered" evidence="2">
    <location>
        <begin position="455"/>
        <end position="474"/>
    </location>
</feature>